<dbReference type="Proteomes" id="UP000245137">
    <property type="component" value="Unassembled WGS sequence"/>
</dbReference>
<dbReference type="EMBL" id="PUIV01000004">
    <property type="protein sequence ID" value="PWB95133.1"/>
    <property type="molecule type" value="Genomic_DNA"/>
</dbReference>
<dbReference type="AlphaFoldDB" id="A0A2U1SU31"/>
<dbReference type="NCBIfam" id="TIGR03122">
    <property type="entry name" value="one_C_dehyd_C"/>
    <property type="match status" value="1"/>
</dbReference>
<accession>A0A2U1SU31</accession>
<dbReference type="InterPro" id="IPR036485">
    <property type="entry name" value="Glu_synth_asu_C_sf"/>
</dbReference>
<gene>
    <name evidence="1" type="ORF">C5689_04935</name>
</gene>
<reference evidence="1 2" key="1">
    <citation type="journal article" date="2018" name="Appl. Microbiol. Biotechnol.">
        <title>Co-cultivation of the strictly anaerobic methanogen Methanosarcina barkeri with aerobic methanotrophs in an oxygen-limited membrane bioreactor.</title>
        <authorList>
            <person name="In 't Zandt M.H."/>
            <person name="van den Bosch T.J.M."/>
            <person name="Rijkers R."/>
            <person name="van Kessel M.A.H.J."/>
            <person name="Jetten M.S.M."/>
            <person name="Welte C.U."/>
        </authorList>
    </citation>
    <scope>NUCLEOTIDE SEQUENCE [LARGE SCALE GENOMIC DNA]</scope>
    <source>
        <strain evidence="1 2">DSM 17706</strain>
    </source>
</reference>
<dbReference type="GO" id="GO:0046914">
    <property type="term" value="F:transition metal ion binding"/>
    <property type="evidence" value="ECO:0007669"/>
    <property type="project" value="InterPro"/>
</dbReference>
<dbReference type="OrthoDB" id="7302713at2"/>
<evidence type="ECO:0000313" key="2">
    <source>
        <dbReference type="Proteomes" id="UP000245137"/>
    </source>
</evidence>
<dbReference type="PANTHER" id="PTHR39673:SF5">
    <property type="entry name" value="TUNGSTEN-CONTAINING FORMYLMETHANOFURAN DEHYDROGENASE 2 SUBUNIT C"/>
    <property type="match status" value="1"/>
</dbReference>
<comment type="caution">
    <text evidence="1">The sequence shown here is derived from an EMBL/GenBank/DDBJ whole genome shotgun (WGS) entry which is preliminary data.</text>
</comment>
<dbReference type="RefSeq" id="WP_108916154.1">
    <property type="nucleotide sequence ID" value="NZ_BGJY01000002.1"/>
</dbReference>
<dbReference type="Gene3D" id="2.160.20.60">
    <property type="entry name" value="Glutamate synthase, alpha subunit, C-terminal domain"/>
    <property type="match status" value="1"/>
</dbReference>
<sequence>MKPLLFTLKAEPDQRLDLSPLTPDRLVGRSAKEIESLSIGTTRKSVAVGDIFKVKLGDATSVRFDGGSDRFDLLGAKLLPGFEIHVEGDVGAQLGRAAKGGTITVAGDAGPYVASQSAGANIDIYGDAGDFLGAPLAGEIPGMSGGRVVVRGSVGARCGDRLRRGIIIVEGDAGEDLGARAIAGTIIVLGTAEGERIGYLNKRASIVLSEQRELGPTYVDCGAHNLGFAKLFAKSLAAESRGASRLLSGRLQRFAGDTAVFGKGEVLLPA</sequence>
<dbReference type="GO" id="GO:0015948">
    <property type="term" value="P:methanogenesis"/>
    <property type="evidence" value="ECO:0007669"/>
    <property type="project" value="InterPro"/>
</dbReference>
<dbReference type="InterPro" id="IPR017550">
    <property type="entry name" value="Formylmethanofuran_DH_suC"/>
</dbReference>
<keyword evidence="2" id="KW-1185">Reference proteome</keyword>
<name>A0A2U1SU31_METSR</name>
<dbReference type="GO" id="GO:0018493">
    <property type="term" value="F:formylmethanofuran dehydrogenase activity"/>
    <property type="evidence" value="ECO:0007669"/>
    <property type="project" value="InterPro"/>
</dbReference>
<dbReference type="PANTHER" id="PTHR39673">
    <property type="entry name" value="TUNGSTEN FORMYLMETHANOFURAN DEHYDROGENASE, SUBUNIT C (FWDC)"/>
    <property type="match status" value="1"/>
</dbReference>
<proteinExistence type="predicted"/>
<evidence type="ECO:0000313" key="1">
    <source>
        <dbReference type="EMBL" id="PWB95133.1"/>
    </source>
</evidence>
<dbReference type="SUPFAM" id="SSF69336">
    <property type="entry name" value="Alpha subunit of glutamate synthase, C-terminal domain"/>
    <property type="match status" value="1"/>
</dbReference>
<organism evidence="1 2">
    <name type="scientific">Methylosinus sporium</name>
    <dbReference type="NCBI Taxonomy" id="428"/>
    <lineage>
        <taxon>Bacteria</taxon>
        <taxon>Pseudomonadati</taxon>
        <taxon>Pseudomonadota</taxon>
        <taxon>Alphaproteobacteria</taxon>
        <taxon>Hyphomicrobiales</taxon>
        <taxon>Methylocystaceae</taxon>
        <taxon>Methylosinus</taxon>
    </lineage>
</organism>
<protein>
    <submittedName>
        <fullName evidence="1">Formylmethanofuran dehydrogenase subunit C</fullName>
    </submittedName>
</protein>